<organism evidence="3 4">
    <name type="scientific">Regulus satrapa</name>
    <name type="common">Golden-crowned kinglet</name>
    <dbReference type="NCBI Taxonomy" id="13245"/>
    <lineage>
        <taxon>Eukaryota</taxon>
        <taxon>Metazoa</taxon>
        <taxon>Chordata</taxon>
        <taxon>Craniata</taxon>
        <taxon>Vertebrata</taxon>
        <taxon>Euteleostomi</taxon>
        <taxon>Archelosauria</taxon>
        <taxon>Archosauria</taxon>
        <taxon>Dinosauria</taxon>
        <taxon>Saurischia</taxon>
        <taxon>Theropoda</taxon>
        <taxon>Coelurosauria</taxon>
        <taxon>Aves</taxon>
        <taxon>Neognathae</taxon>
        <taxon>Neoaves</taxon>
        <taxon>Telluraves</taxon>
        <taxon>Australaves</taxon>
        <taxon>Passeriformes</taxon>
        <taxon>Regulidae</taxon>
        <taxon>Regulus</taxon>
    </lineage>
</organism>
<feature type="compositionally biased region" description="Basic and acidic residues" evidence="2">
    <location>
        <begin position="179"/>
        <end position="192"/>
    </location>
</feature>
<dbReference type="PANTHER" id="PTHR22091">
    <property type="entry name" value="COILED-COIL DOMAIN-CONTAINING PROTEIN 77"/>
    <property type="match status" value="1"/>
</dbReference>
<keyword evidence="1" id="KW-0175">Coiled coil</keyword>
<dbReference type="InterPro" id="IPR037696">
    <property type="entry name" value="CCDC77"/>
</dbReference>
<sequence>LSRLPTPRASSRSAESRSVSQEDFAALPRLNPSHELLEYYHKKIADFDEEYEELVKRLEKYKQTYDEQHHLHWEVRRLEEDIAELQKALSEMQVYLFQEKEQVLRLHSENDRLKLRELEDRKKIQQLLSLLKTDEGEVTYFHKEPPHKAKVLQVHWKTLSYFCSISSVGTEKSTSKPTAKGEKPGSSERYQKDDETLLLQVKALQAQMEEQTRLAKEQVEALLEDRRIQMEEAEVRHRRDQDKIKAITEKLHKTQNLLYESTRDFLQLKFYARANEKAWMAEKESLLKKLDKDLDNLVFSTESGKKKQRELKKMVQTNDGTSKLHSREIKLLQDKLMQEKHLSHMYREQCVSLEGEVARIREERDAGKELFKDRSEKMEKRLKLMTQRCEALEKRRSMEVEGFKNDIKQLQQKLKHVEKHIYKVALNLGPDQDLEMLREVRQGNKLTHKIQGELKDLKSKIYVLEDELRRC</sequence>
<name>A0A7K4XC83_REGSA</name>
<dbReference type="GO" id="GO:0005813">
    <property type="term" value="C:centrosome"/>
    <property type="evidence" value="ECO:0007669"/>
    <property type="project" value="TreeGrafter"/>
</dbReference>
<evidence type="ECO:0000313" key="4">
    <source>
        <dbReference type="Proteomes" id="UP000529728"/>
    </source>
</evidence>
<evidence type="ECO:0000256" key="1">
    <source>
        <dbReference type="SAM" id="Coils"/>
    </source>
</evidence>
<protein>
    <submittedName>
        <fullName evidence="3">CCD77 protein</fullName>
    </submittedName>
</protein>
<keyword evidence="4" id="KW-1185">Reference proteome</keyword>
<dbReference type="OrthoDB" id="191169at2759"/>
<dbReference type="AlphaFoldDB" id="A0A7K4XC83"/>
<feature type="non-terminal residue" evidence="3">
    <location>
        <position position="1"/>
    </location>
</feature>
<gene>
    <name evidence="3" type="primary">Ccdc77</name>
    <name evidence="3" type="ORF">REGSAT_R09317</name>
</gene>
<accession>A0A7K4XC83</accession>
<dbReference type="EMBL" id="VWZN01006155">
    <property type="protein sequence ID" value="NWR44304.1"/>
    <property type="molecule type" value="Genomic_DNA"/>
</dbReference>
<feature type="region of interest" description="Disordered" evidence="2">
    <location>
        <begin position="1"/>
        <end position="22"/>
    </location>
</feature>
<feature type="compositionally biased region" description="Low complexity" evidence="2">
    <location>
        <begin position="8"/>
        <end position="19"/>
    </location>
</feature>
<reference evidence="3 4" key="1">
    <citation type="submission" date="2019-09" db="EMBL/GenBank/DDBJ databases">
        <title>Bird 10,000 Genomes (B10K) Project - Family phase.</title>
        <authorList>
            <person name="Zhang G."/>
        </authorList>
    </citation>
    <scope>NUCLEOTIDE SEQUENCE [LARGE SCALE GENOMIC DNA]</scope>
    <source>
        <strain evidence="3">B10K-DU-001-18</strain>
        <tissue evidence="3">Muscle</tissue>
    </source>
</reference>
<proteinExistence type="predicted"/>
<evidence type="ECO:0000313" key="3">
    <source>
        <dbReference type="EMBL" id="NWR44304.1"/>
    </source>
</evidence>
<dbReference type="Proteomes" id="UP000529728">
    <property type="component" value="Unassembled WGS sequence"/>
</dbReference>
<feature type="region of interest" description="Disordered" evidence="2">
    <location>
        <begin position="169"/>
        <end position="192"/>
    </location>
</feature>
<feature type="coiled-coil region" evidence="1">
    <location>
        <begin position="201"/>
        <end position="250"/>
    </location>
</feature>
<comment type="caution">
    <text evidence="3">The sequence shown here is derived from an EMBL/GenBank/DDBJ whole genome shotgun (WGS) entry which is preliminary data.</text>
</comment>
<feature type="coiled-coil region" evidence="1">
    <location>
        <begin position="44"/>
        <end position="95"/>
    </location>
</feature>
<dbReference type="PANTHER" id="PTHR22091:SF1">
    <property type="entry name" value="COILED-COIL DOMAIN-CONTAINING PROTEIN 77"/>
    <property type="match status" value="1"/>
</dbReference>
<feature type="coiled-coil region" evidence="1">
    <location>
        <begin position="368"/>
        <end position="420"/>
    </location>
</feature>
<evidence type="ECO:0000256" key="2">
    <source>
        <dbReference type="SAM" id="MobiDB-lite"/>
    </source>
</evidence>
<feature type="non-terminal residue" evidence="3">
    <location>
        <position position="471"/>
    </location>
</feature>